<dbReference type="Proteomes" id="UP000606786">
    <property type="component" value="Unassembled WGS sequence"/>
</dbReference>
<gene>
    <name evidence="1" type="ORF">CCAP1982_LOCUS19497</name>
</gene>
<evidence type="ECO:0000313" key="2">
    <source>
        <dbReference type="Proteomes" id="UP000606786"/>
    </source>
</evidence>
<protein>
    <submittedName>
        <fullName evidence="1">(Mediterranean fruit fly) hypothetical protein</fullName>
    </submittedName>
</protein>
<proteinExistence type="predicted"/>
<evidence type="ECO:0000313" key="1">
    <source>
        <dbReference type="EMBL" id="CAD7011397.1"/>
    </source>
</evidence>
<organism evidence="1 2">
    <name type="scientific">Ceratitis capitata</name>
    <name type="common">Mediterranean fruit fly</name>
    <name type="synonym">Tephritis capitata</name>
    <dbReference type="NCBI Taxonomy" id="7213"/>
    <lineage>
        <taxon>Eukaryota</taxon>
        <taxon>Metazoa</taxon>
        <taxon>Ecdysozoa</taxon>
        <taxon>Arthropoda</taxon>
        <taxon>Hexapoda</taxon>
        <taxon>Insecta</taxon>
        <taxon>Pterygota</taxon>
        <taxon>Neoptera</taxon>
        <taxon>Endopterygota</taxon>
        <taxon>Diptera</taxon>
        <taxon>Brachycera</taxon>
        <taxon>Muscomorpha</taxon>
        <taxon>Tephritoidea</taxon>
        <taxon>Tephritidae</taxon>
        <taxon>Ceratitis</taxon>
        <taxon>Ceratitis</taxon>
    </lineage>
</organism>
<dbReference type="EMBL" id="CAJHJT010000056">
    <property type="protein sequence ID" value="CAD7011397.1"/>
    <property type="molecule type" value="Genomic_DNA"/>
</dbReference>
<keyword evidence="2" id="KW-1185">Reference proteome</keyword>
<accession>A0A811V7Z8</accession>
<name>A0A811V7Z8_CERCA</name>
<dbReference type="AlphaFoldDB" id="A0A811V7Z8"/>
<feature type="non-terminal residue" evidence="1">
    <location>
        <position position="1"/>
    </location>
</feature>
<reference evidence="1" key="1">
    <citation type="submission" date="2020-11" db="EMBL/GenBank/DDBJ databases">
        <authorList>
            <person name="Whitehead M."/>
        </authorList>
    </citation>
    <scope>NUCLEOTIDE SEQUENCE</scope>
    <source>
        <strain evidence="1">EGII</strain>
    </source>
</reference>
<sequence length="54" mass="6735">KIPSLNEERKRFFVAALRVFVRDCAKRCQIYRNRRLFRTHRRSCWTPREARLKV</sequence>
<comment type="caution">
    <text evidence="1">The sequence shown here is derived from an EMBL/GenBank/DDBJ whole genome shotgun (WGS) entry which is preliminary data.</text>
</comment>